<dbReference type="FunFam" id="3.10.50.40:FF:000006">
    <property type="entry name" value="Peptidyl-prolyl cis-trans isomerase"/>
    <property type="match status" value="1"/>
</dbReference>
<dbReference type="GO" id="GO:0006457">
    <property type="term" value="P:protein folding"/>
    <property type="evidence" value="ECO:0007669"/>
    <property type="project" value="InterPro"/>
</dbReference>
<dbReference type="EMBL" id="CP036272">
    <property type="protein sequence ID" value="QDT61493.1"/>
    <property type="molecule type" value="Genomic_DNA"/>
</dbReference>
<evidence type="ECO:0000313" key="9">
    <source>
        <dbReference type="EMBL" id="QDT61493.1"/>
    </source>
</evidence>
<proteinExistence type="inferred from homology"/>
<keyword evidence="10" id="KW-1185">Reference proteome</keyword>
<comment type="similarity">
    <text evidence="2 6">Belongs to the FKBP-type PPIase family.</text>
</comment>
<sequence length="240" mass="25660" precursor="true">MFRCLLALSAITFMTVSTNAQDPAAAPPAQDAKPATAADMSYLIGFNIGGNFNSSNIQAGDLDVDGLVAGFKAGLAGDKPKFSQEEMAAIEEGLRGLFQKRQEEAVTKAKAAGEEWLAANAKKEGVKELKGGLQYKVIKAGDGASPKQTDRVTVHYTGTLTNGDVFDSSVQRGQPAQFVVGQVIKGWQMALQEMKKGDKWMLYIPSDLAYGPQGSPPRIGPHEVLVFEVELLDVNAETPQ</sequence>
<dbReference type="Pfam" id="PF00254">
    <property type="entry name" value="FKBP_C"/>
    <property type="match status" value="1"/>
</dbReference>
<dbReference type="PANTHER" id="PTHR43811">
    <property type="entry name" value="FKBP-TYPE PEPTIDYL-PROLYL CIS-TRANS ISOMERASE FKPA"/>
    <property type="match status" value="1"/>
</dbReference>
<evidence type="ECO:0000259" key="8">
    <source>
        <dbReference type="PROSITE" id="PS50059"/>
    </source>
</evidence>
<feature type="domain" description="PPIase FKBP-type" evidence="8">
    <location>
        <begin position="149"/>
        <end position="235"/>
    </location>
</feature>
<feature type="signal peptide" evidence="7">
    <location>
        <begin position="1"/>
        <end position="20"/>
    </location>
</feature>
<dbReference type="Gene3D" id="1.10.287.460">
    <property type="entry name" value="Peptidyl-prolyl cis-trans isomerase, FKBP-type, N-terminal domain"/>
    <property type="match status" value="1"/>
</dbReference>
<evidence type="ECO:0000256" key="5">
    <source>
        <dbReference type="PROSITE-ProRule" id="PRU00277"/>
    </source>
</evidence>
<dbReference type="AlphaFoldDB" id="A0A517SZJ8"/>
<keyword evidence="4 5" id="KW-0413">Isomerase</keyword>
<gene>
    <name evidence="9" type="primary">fklB</name>
    <name evidence="9" type="ORF">SV7mr_40290</name>
</gene>
<dbReference type="PANTHER" id="PTHR43811:SF19">
    <property type="entry name" value="39 KDA FK506-BINDING NUCLEAR PROTEIN"/>
    <property type="match status" value="1"/>
</dbReference>
<dbReference type="InterPro" id="IPR046357">
    <property type="entry name" value="PPIase_dom_sf"/>
</dbReference>
<dbReference type="InterPro" id="IPR001179">
    <property type="entry name" value="PPIase_FKBP_dom"/>
</dbReference>
<reference evidence="9 10" key="1">
    <citation type="submission" date="2019-02" db="EMBL/GenBank/DDBJ databases">
        <title>Deep-cultivation of Planctomycetes and their phenomic and genomic characterization uncovers novel biology.</title>
        <authorList>
            <person name="Wiegand S."/>
            <person name="Jogler M."/>
            <person name="Boedeker C."/>
            <person name="Pinto D."/>
            <person name="Vollmers J."/>
            <person name="Rivas-Marin E."/>
            <person name="Kohn T."/>
            <person name="Peeters S.H."/>
            <person name="Heuer A."/>
            <person name="Rast P."/>
            <person name="Oberbeckmann S."/>
            <person name="Bunk B."/>
            <person name="Jeske O."/>
            <person name="Meyerdierks A."/>
            <person name="Storesund J.E."/>
            <person name="Kallscheuer N."/>
            <person name="Luecker S."/>
            <person name="Lage O.M."/>
            <person name="Pohl T."/>
            <person name="Merkel B.J."/>
            <person name="Hornburger P."/>
            <person name="Mueller R.-W."/>
            <person name="Bruemmer F."/>
            <person name="Labrenz M."/>
            <person name="Spormann A.M."/>
            <person name="Op den Camp H."/>
            <person name="Overmann J."/>
            <person name="Amann R."/>
            <person name="Jetten M.S.M."/>
            <person name="Mascher T."/>
            <person name="Medema M.H."/>
            <person name="Devos D.P."/>
            <person name="Kaster A.-K."/>
            <person name="Ovreas L."/>
            <person name="Rohde M."/>
            <person name="Galperin M.Y."/>
            <person name="Jogler C."/>
        </authorList>
    </citation>
    <scope>NUCLEOTIDE SEQUENCE [LARGE SCALE GENOMIC DNA]</scope>
    <source>
        <strain evidence="9 10">SV_7m_r</strain>
    </source>
</reference>
<dbReference type="InterPro" id="IPR000774">
    <property type="entry name" value="PPIase_FKBP_N"/>
</dbReference>
<evidence type="ECO:0000256" key="6">
    <source>
        <dbReference type="RuleBase" id="RU003915"/>
    </source>
</evidence>
<keyword evidence="3 5" id="KW-0697">Rotamase</keyword>
<dbReference type="Gene3D" id="3.10.50.40">
    <property type="match status" value="1"/>
</dbReference>
<accession>A0A517SZJ8</accession>
<feature type="chain" id="PRO_5021941143" description="Peptidyl-prolyl cis-trans isomerase" evidence="7">
    <location>
        <begin position="21"/>
        <end position="240"/>
    </location>
</feature>
<dbReference type="Pfam" id="PF01346">
    <property type="entry name" value="FKBP_N"/>
    <property type="match status" value="1"/>
</dbReference>
<dbReference type="Proteomes" id="UP000315003">
    <property type="component" value="Chromosome"/>
</dbReference>
<evidence type="ECO:0000313" key="10">
    <source>
        <dbReference type="Proteomes" id="UP000315003"/>
    </source>
</evidence>
<dbReference type="EC" id="5.2.1.8" evidence="6"/>
<dbReference type="GO" id="GO:0003755">
    <property type="term" value="F:peptidyl-prolyl cis-trans isomerase activity"/>
    <property type="evidence" value="ECO:0007669"/>
    <property type="project" value="UniProtKB-UniRule"/>
</dbReference>
<dbReference type="InterPro" id="IPR036944">
    <property type="entry name" value="PPIase_FKBP_N_sf"/>
</dbReference>
<dbReference type="SUPFAM" id="SSF54534">
    <property type="entry name" value="FKBP-like"/>
    <property type="match status" value="1"/>
</dbReference>
<name>A0A517SZJ8_9BACT</name>
<evidence type="ECO:0000256" key="2">
    <source>
        <dbReference type="ARBA" id="ARBA00006577"/>
    </source>
</evidence>
<keyword evidence="7" id="KW-0732">Signal</keyword>
<evidence type="ECO:0000256" key="1">
    <source>
        <dbReference type="ARBA" id="ARBA00000971"/>
    </source>
</evidence>
<protein>
    <recommendedName>
        <fullName evidence="6">Peptidyl-prolyl cis-trans isomerase</fullName>
        <ecNumber evidence="6">5.2.1.8</ecNumber>
    </recommendedName>
</protein>
<comment type="catalytic activity">
    <reaction evidence="1 5 6">
        <text>[protein]-peptidylproline (omega=180) = [protein]-peptidylproline (omega=0)</text>
        <dbReference type="Rhea" id="RHEA:16237"/>
        <dbReference type="Rhea" id="RHEA-COMP:10747"/>
        <dbReference type="Rhea" id="RHEA-COMP:10748"/>
        <dbReference type="ChEBI" id="CHEBI:83833"/>
        <dbReference type="ChEBI" id="CHEBI:83834"/>
        <dbReference type="EC" id="5.2.1.8"/>
    </reaction>
</comment>
<evidence type="ECO:0000256" key="3">
    <source>
        <dbReference type="ARBA" id="ARBA00023110"/>
    </source>
</evidence>
<dbReference type="PROSITE" id="PS50059">
    <property type="entry name" value="FKBP_PPIASE"/>
    <property type="match status" value="1"/>
</dbReference>
<evidence type="ECO:0000256" key="7">
    <source>
        <dbReference type="SAM" id="SignalP"/>
    </source>
</evidence>
<organism evidence="9 10">
    <name type="scientific">Stieleria bergensis</name>
    <dbReference type="NCBI Taxonomy" id="2528025"/>
    <lineage>
        <taxon>Bacteria</taxon>
        <taxon>Pseudomonadati</taxon>
        <taxon>Planctomycetota</taxon>
        <taxon>Planctomycetia</taxon>
        <taxon>Pirellulales</taxon>
        <taxon>Pirellulaceae</taxon>
        <taxon>Stieleria</taxon>
    </lineage>
</organism>
<evidence type="ECO:0000256" key="4">
    <source>
        <dbReference type="ARBA" id="ARBA00023235"/>
    </source>
</evidence>